<sequence length="69" mass="7653">MTAHAWVDGPYDNKFHRMMGGSKVRTCSLCGKTQHEKVDTAWGRVIGRRWIPLVGRCIGRVQSGSTAHG</sequence>
<proteinExistence type="predicted"/>
<accession>A0A6J7VNT9</accession>
<organism evidence="1">
    <name type="scientific">uncultured Caudovirales phage</name>
    <dbReference type="NCBI Taxonomy" id="2100421"/>
    <lineage>
        <taxon>Viruses</taxon>
        <taxon>Duplodnaviria</taxon>
        <taxon>Heunggongvirae</taxon>
        <taxon>Uroviricota</taxon>
        <taxon>Caudoviricetes</taxon>
        <taxon>Peduoviridae</taxon>
        <taxon>Maltschvirus</taxon>
        <taxon>Maltschvirus maltsch</taxon>
    </lineage>
</organism>
<evidence type="ECO:0000313" key="1">
    <source>
        <dbReference type="EMBL" id="CAB5079709.1"/>
    </source>
</evidence>
<reference evidence="1" key="1">
    <citation type="submission" date="2020-05" db="EMBL/GenBank/DDBJ databases">
        <authorList>
            <person name="Chiriac C."/>
            <person name="Salcher M."/>
            <person name="Ghai R."/>
            <person name="Kavagutti S V."/>
        </authorList>
    </citation>
    <scope>NUCLEOTIDE SEQUENCE</scope>
</reference>
<dbReference type="EMBL" id="LR798190">
    <property type="protein sequence ID" value="CAB5079709.1"/>
    <property type="molecule type" value="Genomic_DNA"/>
</dbReference>
<protein>
    <submittedName>
        <fullName evidence="1">Uncharacterized protein</fullName>
    </submittedName>
</protein>
<name>A0A6J7VNT9_9CAUD</name>
<gene>
    <name evidence="1" type="ORF">UFOVP141_29</name>
</gene>